<dbReference type="RefSeq" id="WP_092960053.1">
    <property type="nucleotide sequence ID" value="NZ_FOSQ01000004.1"/>
</dbReference>
<protein>
    <submittedName>
        <fullName evidence="2">Uncharacterized protein</fullName>
    </submittedName>
</protein>
<name>A0A1I4AS02_9PROT</name>
<dbReference type="OrthoDB" id="7285200at2"/>
<accession>A0A1I4AS02</accession>
<evidence type="ECO:0000313" key="2">
    <source>
        <dbReference type="EMBL" id="SFK59010.1"/>
    </source>
</evidence>
<dbReference type="Proteomes" id="UP000199473">
    <property type="component" value="Unassembled WGS sequence"/>
</dbReference>
<feature type="region of interest" description="Disordered" evidence="1">
    <location>
        <begin position="1"/>
        <end position="20"/>
    </location>
</feature>
<sequence>MPDPIPLRRPWHGASDRPETPAVAALRAQRAEVDALLAFRHAPDGEAKAIAWWRLHGVRQGRTALLGAEEAARLSPLPAPPEGALGPWQKLRLRLGWLDLDRAAPPARLARLLR</sequence>
<dbReference type="AlphaFoldDB" id="A0A1I4AS02"/>
<dbReference type="STRING" id="1123062.SAMN02745775_104101"/>
<keyword evidence="3" id="KW-1185">Reference proteome</keyword>
<dbReference type="EMBL" id="FOSQ01000004">
    <property type="protein sequence ID" value="SFK59010.1"/>
    <property type="molecule type" value="Genomic_DNA"/>
</dbReference>
<reference evidence="2 3" key="1">
    <citation type="submission" date="2016-10" db="EMBL/GenBank/DDBJ databases">
        <authorList>
            <person name="de Groot N.N."/>
        </authorList>
    </citation>
    <scope>NUCLEOTIDE SEQUENCE [LARGE SCALE GENOMIC DNA]</scope>
    <source>
        <strain evidence="2 3">DSM 19981</strain>
    </source>
</reference>
<evidence type="ECO:0000313" key="3">
    <source>
        <dbReference type="Proteomes" id="UP000199473"/>
    </source>
</evidence>
<evidence type="ECO:0000256" key="1">
    <source>
        <dbReference type="SAM" id="MobiDB-lite"/>
    </source>
</evidence>
<proteinExistence type="predicted"/>
<organism evidence="2 3">
    <name type="scientific">Falsiroseomonas stagni DSM 19981</name>
    <dbReference type="NCBI Taxonomy" id="1123062"/>
    <lineage>
        <taxon>Bacteria</taxon>
        <taxon>Pseudomonadati</taxon>
        <taxon>Pseudomonadota</taxon>
        <taxon>Alphaproteobacteria</taxon>
        <taxon>Acetobacterales</taxon>
        <taxon>Roseomonadaceae</taxon>
        <taxon>Falsiroseomonas</taxon>
    </lineage>
</organism>
<gene>
    <name evidence="2" type="ORF">SAMN02745775_104101</name>
</gene>